<organism evidence="5 7">
    <name type="scientific">Faecalibacterium prausnitzii</name>
    <dbReference type="NCBI Taxonomy" id="853"/>
    <lineage>
        <taxon>Bacteria</taxon>
        <taxon>Bacillati</taxon>
        <taxon>Bacillota</taxon>
        <taxon>Clostridia</taxon>
        <taxon>Eubacteriales</taxon>
        <taxon>Oscillospiraceae</taxon>
        <taxon>Faecalibacterium</taxon>
    </lineage>
</organism>
<dbReference type="GO" id="GO:0003700">
    <property type="term" value="F:DNA-binding transcription factor activity"/>
    <property type="evidence" value="ECO:0007669"/>
    <property type="project" value="InterPro"/>
</dbReference>
<dbReference type="SUPFAM" id="SSF46689">
    <property type="entry name" value="Homeodomain-like"/>
    <property type="match status" value="2"/>
</dbReference>
<dbReference type="InterPro" id="IPR018062">
    <property type="entry name" value="HTH_AraC-typ_CS"/>
</dbReference>
<proteinExistence type="predicted"/>
<evidence type="ECO:0000313" key="5">
    <source>
        <dbReference type="EMBL" id="PDX89465.1"/>
    </source>
</evidence>
<protein>
    <submittedName>
        <fullName evidence="5">AraC family transcriptional regulator</fullName>
    </submittedName>
</protein>
<dbReference type="SUPFAM" id="SSF51215">
    <property type="entry name" value="Regulatory protein AraC"/>
    <property type="match status" value="1"/>
</dbReference>
<dbReference type="PANTHER" id="PTHR43280:SF2">
    <property type="entry name" value="HTH-TYPE TRANSCRIPTIONAL REGULATOR EXSA"/>
    <property type="match status" value="1"/>
</dbReference>
<dbReference type="PROSITE" id="PS01124">
    <property type="entry name" value="HTH_ARAC_FAMILY_2"/>
    <property type="match status" value="1"/>
</dbReference>
<comment type="caution">
    <text evidence="5">The sequence shown here is derived from an EMBL/GenBank/DDBJ whole genome shotgun (WGS) entry which is preliminary data.</text>
</comment>
<dbReference type="EMBL" id="NOUW01000020">
    <property type="protein sequence ID" value="PDX89465.1"/>
    <property type="molecule type" value="Genomic_DNA"/>
</dbReference>
<dbReference type="Gene3D" id="1.10.10.60">
    <property type="entry name" value="Homeodomain-like"/>
    <property type="match status" value="2"/>
</dbReference>
<dbReference type="InterPro" id="IPR037923">
    <property type="entry name" value="HTH-like"/>
</dbReference>
<dbReference type="Proteomes" id="UP000220438">
    <property type="component" value="Unassembled WGS sequence"/>
</dbReference>
<dbReference type="InterPro" id="IPR018060">
    <property type="entry name" value="HTH_AraC"/>
</dbReference>
<dbReference type="InterPro" id="IPR020449">
    <property type="entry name" value="Tscrpt_reg_AraC-type_HTH"/>
</dbReference>
<sequence>MQNQASLQETKQHGAVRFPFNIYPCTIPGDFPQVALHWHDSMELVFVKRGAGLIQMGTVTYPTRTGDIFVFSPGTLHALRQVPGSSMEYENIIFDLELLGGAEDLCAEKYLLPLQSGRLTLTGRLSTNDLCYPKAAACLREVEDANRSKLPGYELIVKGELLHFLALLIAQGRQHLSAETAETADTQRLKALLQWLSAHSAEDLHIADAAQVCSFSSSHFMRWFRQMTGQSFVAYLNDYRLNMAAEALHTTDDTVLSIASRCGFENLSYFNRAFKAHFQMTPREYRRK</sequence>
<gene>
    <name evidence="5" type="ORF">CHR61_07690</name>
    <name evidence="6" type="ORF">DWZ25_14525</name>
</gene>
<evidence type="ECO:0000313" key="6">
    <source>
        <dbReference type="EMBL" id="RGB81629.1"/>
    </source>
</evidence>
<dbReference type="RefSeq" id="WP_097770919.1">
    <property type="nucleotide sequence ID" value="NZ_JAEKBW010000001.1"/>
</dbReference>
<evidence type="ECO:0000313" key="7">
    <source>
        <dbReference type="Proteomes" id="UP000220438"/>
    </source>
</evidence>
<dbReference type="EMBL" id="QVES01000026">
    <property type="protein sequence ID" value="RGB81629.1"/>
    <property type="molecule type" value="Genomic_DNA"/>
</dbReference>
<dbReference type="InterPro" id="IPR014710">
    <property type="entry name" value="RmlC-like_jellyroll"/>
</dbReference>
<dbReference type="GO" id="GO:0043565">
    <property type="term" value="F:sequence-specific DNA binding"/>
    <property type="evidence" value="ECO:0007669"/>
    <property type="project" value="InterPro"/>
</dbReference>
<evidence type="ECO:0000313" key="8">
    <source>
        <dbReference type="Proteomes" id="UP000260782"/>
    </source>
</evidence>
<dbReference type="SMART" id="SM00342">
    <property type="entry name" value="HTH_ARAC"/>
    <property type="match status" value="1"/>
</dbReference>
<dbReference type="Pfam" id="PF02311">
    <property type="entry name" value="AraC_binding"/>
    <property type="match status" value="1"/>
</dbReference>
<dbReference type="Pfam" id="PF12833">
    <property type="entry name" value="HTH_18"/>
    <property type="match status" value="1"/>
</dbReference>
<keyword evidence="3" id="KW-0804">Transcription</keyword>
<dbReference type="AlphaFoldDB" id="A0A2A7BDM8"/>
<dbReference type="Proteomes" id="UP000260782">
    <property type="component" value="Unassembled WGS sequence"/>
</dbReference>
<evidence type="ECO:0000256" key="3">
    <source>
        <dbReference type="ARBA" id="ARBA00023163"/>
    </source>
</evidence>
<dbReference type="Gene3D" id="2.60.120.10">
    <property type="entry name" value="Jelly Rolls"/>
    <property type="match status" value="1"/>
</dbReference>
<keyword evidence="1" id="KW-0805">Transcription regulation</keyword>
<accession>A0A2A7BDM8</accession>
<reference evidence="5 7" key="1">
    <citation type="journal article" date="2017" name="Front. Microbiol.">
        <title>New Insights into the Diversity of the Genus Faecalibacterium.</title>
        <authorList>
            <person name="Benevides L."/>
            <person name="Burman S."/>
            <person name="Martin R."/>
            <person name="Robert V."/>
            <person name="Thomas M."/>
            <person name="Miquel S."/>
            <person name="Chain F."/>
            <person name="Sokol H."/>
            <person name="Bermudez-Humaran L.G."/>
            <person name="Morrison M."/>
            <person name="Langella P."/>
            <person name="Azevedo V.A."/>
            <person name="Chatel J.M."/>
            <person name="Soares S."/>
        </authorList>
    </citation>
    <scope>NUCLEOTIDE SEQUENCE [LARGE SCALE GENOMIC DNA]</scope>
    <source>
        <strain evidence="5 7">AHMP21</strain>
    </source>
</reference>
<keyword evidence="2" id="KW-0238">DNA-binding</keyword>
<dbReference type="InterPro" id="IPR009057">
    <property type="entry name" value="Homeodomain-like_sf"/>
</dbReference>
<evidence type="ECO:0000256" key="1">
    <source>
        <dbReference type="ARBA" id="ARBA00023015"/>
    </source>
</evidence>
<feature type="domain" description="HTH araC/xylS-type" evidence="4">
    <location>
        <begin position="190"/>
        <end position="288"/>
    </location>
</feature>
<dbReference type="PROSITE" id="PS00041">
    <property type="entry name" value="HTH_ARAC_FAMILY_1"/>
    <property type="match status" value="1"/>
</dbReference>
<reference evidence="6 8" key="2">
    <citation type="submission" date="2018-08" db="EMBL/GenBank/DDBJ databases">
        <title>A genome reference for cultivated species of the human gut microbiota.</title>
        <authorList>
            <person name="Zou Y."/>
            <person name="Xue W."/>
            <person name="Luo G."/>
        </authorList>
    </citation>
    <scope>NUCLEOTIDE SEQUENCE [LARGE SCALE GENOMIC DNA]</scope>
    <source>
        <strain evidence="6 8">AF31-14AC</strain>
    </source>
</reference>
<name>A0A2A7BDM8_9FIRM</name>
<evidence type="ECO:0000256" key="2">
    <source>
        <dbReference type="ARBA" id="ARBA00023125"/>
    </source>
</evidence>
<evidence type="ECO:0000259" key="4">
    <source>
        <dbReference type="PROSITE" id="PS01124"/>
    </source>
</evidence>
<dbReference type="PRINTS" id="PR00032">
    <property type="entry name" value="HTHARAC"/>
</dbReference>
<dbReference type="PANTHER" id="PTHR43280">
    <property type="entry name" value="ARAC-FAMILY TRANSCRIPTIONAL REGULATOR"/>
    <property type="match status" value="1"/>
</dbReference>
<dbReference type="InterPro" id="IPR003313">
    <property type="entry name" value="AraC-bd"/>
</dbReference>